<dbReference type="AlphaFoldDB" id="A0A316C195"/>
<name>A0A316C195_PSESE</name>
<protein>
    <submittedName>
        <fullName evidence="3">Arylformamidase</fullName>
    </submittedName>
</protein>
<dbReference type="SUPFAM" id="SSF53474">
    <property type="entry name" value="alpha/beta-Hydrolases"/>
    <property type="match status" value="1"/>
</dbReference>
<sequence length="289" mass="32477">MMDSVFNYNTHLHVPNFTDHIRHWQDWSAAALAKHPPILQGKSYGNCVVETLDFFSCGRDQAPLLVFIHGGYWKSRERSEFAWVASRFVEQGVSVAVLDYGLAPDYYLEQMYDQVVRAHIWLHDNAEELGIDRRRIITAGHSAGAHLAVMMALTYGQHHRGDLPSALTSAVFATSGVYDLRPLVTLPFLGDLRLDCESAVRNSPILSRPNPEIPIHLSYGTNESEAFVWQTQNLADAWPEYIASLLPLEGRNHFEACDAFKENGSLVQAILRHCSDMANYPSAPLQVNL</sequence>
<evidence type="ECO:0000313" key="3">
    <source>
        <dbReference type="EMBL" id="PWJ82334.1"/>
    </source>
</evidence>
<organism evidence="3 4">
    <name type="scientific">Pseudaminobacter salicylatoxidans</name>
    <dbReference type="NCBI Taxonomy" id="93369"/>
    <lineage>
        <taxon>Bacteria</taxon>
        <taxon>Pseudomonadati</taxon>
        <taxon>Pseudomonadota</taxon>
        <taxon>Alphaproteobacteria</taxon>
        <taxon>Hyphomicrobiales</taxon>
        <taxon>Phyllobacteriaceae</taxon>
        <taxon>Pseudaminobacter</taxon>
    </lineage>
</organism>
<reference evidence="3 4" key="1">
    <citation type="submission" date="2018-05" db="EMBL/GenBank/DDBJ databases">
        <title>Genomic Encyclopedia of Type Strains, Phase IV (KMG-IV): sequencing the most valuable type-strain genomes for metagenomic binning, comparative biology and taxonomic classification.</title>
        <authorList>
            <person name="Goeker M."/>
        </authorList>
    </citation>
    <scope>NUCLEOTIDE SEQUENCE [LARGE SCALE GENOMIC DNA]</scope>
    <source>
        <strain evidence="3 4">DSM 6986</strain>
    </source>
</reference>
<dbReference type="InterPro" id="IPR029058">
    <property type="entry name" value="AB_hydrolase_fold"/>
</dbReference>
<dbReference type="EMBL" id="QGGG01000009">
    <property type="protein sequence ID" value="PWJ82334.1"/>
    <property type="molecule type" value="Genomic_DNA"/>
</dbReference>
<comment type="caution">
    <text evidence="3">The sequence shown here is derived from an EMBL/GenBank/DDBJ whole genome shotgun (WGS) entry which is preliminary data.</text>
</comment>
<dbReference type="Proteomes" id="UP000245396">
    <property type="component" value="Unassembled WGS sequence"/>
</dbReference>
<gene>
    <name evidence="3" type="ORF">C7441_109102</name>
</gene>
<dbReference type="OrthoDB" id="9771666at2"/>
<evidence type="ECO:0000313" key="4">
    <source>
        <dbReference type="Proteomes" id="UP000245396"/>
    </source>
</evidence>
<proteinExistence type="predicted"/>
<dbReference type="PANTHER" id="PTHR48081:SF33">
    <property type="entry name" value="KYNURENINE FORMAMIDASE"/>
    <property type="match status" value="1"/>
</dbReference>
<dbReference type="Pfam" id="PF20434">
    <property type="entry name" value="BD-FAE"/>
    <property type="match status" value="1"/>
</dbReference>
<evidence type="ECO:0000256" key="1">
    <source>
        <dbReference type="ARBA" id="ARBA00022801"/>
    </source>
</evidence>
<dbReference type="RefSeq" id="WP_109613341.1">
    <property type="nucleotide sequence ID" value="NZ_QGGG01000009.1"/>
</dbReference>
<keyword evidence="4" id="KW-1185">Reference proteome</keyword>
<dbReference type="InterPro" id="IPR050300">
    <property type="entry name" value="GDXG_lipolytic_enzyme"/>
</dbReference>
<dbReference type="Gene3D" id="3.40.50.1820">
    <property type="entry name" value="alpha/beta hydrolase"/>
    <property type="match status" value="1"/>
</dbReference>
<dbReference type="GO" id="GO:0016787">
    <property type="term" value="F:hydrolase activity"/>
    <property type="evidence" value="ECO:0007669"/>
    <property type="project" value="UniProtKB-KW"/>
</dbReference>
<dbReference type="PANTHER" id="PTHR48081">
    <property type="entry name" value="AB HYDROLASE SUPERFAMILY PROTEIN C4A8.06C"/>
    <property type="match status" value="1"/>
</dbReference>
<accession>A0A316C195</accession>
<dbReference type="InterPro" id="IPR049492">
    <property type="entry name" value="BD-FAE-like_dom"/>
</dbReference>
<evidence type="ECO:0000259" key="2">
    <source>
        <dbReference type="Pfam" id="PF20434"/>
    </source>
</evidence>
<keyword evidence="1" id="KW-0378">Hydrolase</keyword>
<feature type="domain" description="BD-FAE-like" evidence="2">
    <location>
        <begin position="59"/>
        <end position="158"/>
    </location>
</feature>